<organism evidence="1 2">
    <name type="scientific">Dioscorea alata</name>
    <name type="common">Purple yam</name>
    <dbReference type="NCBI Taxonomy" id="55571"/>
    <lineage>
        <taxon>Eukaryota</taxon>
        <taxon>Viridiplantae</taxon>
        <taxon>Streptophyta</taxon>
        <taxon>Embryophyta</taxon>
        <taxon>Tracheophyta</taxon>
        <taxon>Spermatophyta</taxon>
        <taxon>Magnoliopsida</taxon>
        <taxon>Liliopsida</taxon>
        <taxon>Dioscoreales</taxon>
        <taxon>Dioscoreaceae</taxon>
        <taxon>Dioscorea</taxon>
    </lineage>
</organism>
<accession>A0ACB7V6Z8</accession>
<protein>
    <submittedName>
        <fullName evidence="1">Alpha/beta-Hydrolases protein</fullName>
    </submittedName>
</protein>
<keyword evidence="2" id="KW-1185">Reference proteome</keyword>
<reference evidence="2" key="1">
    <citation type="journal article" date="2022" name="Nat. Commun.">
        <title>Chromosome evolution and the genetic basis of agronomically important traits in greater yam.</title>
        <authorList>
            <person name="Bredeson J.V."/>
            <person name="Lyons J.B."/>
            <person name="Oniyinde I.O."/>
            <person name="Okereke N.R."/>
            <person name="Kolade O."/>
            <person name="Nnabue I."/>
            <person name="Nwadili C.O."/>
            <person name="Hribova E."/>
            <person name="Parker M."/>
            <person name="Nwogha J."/>
            <person name="Shu S."/>
            <person name="Carlson J."/>
            <person name="Kariba R."/>
            <person name="Muthemba S."/>
            <person name="Knop K."/>
            <person name="Barton G.J."/>
            <person name="Sherwood A.V."/>
            <person name="Lopez-Montes A."/>
            <person name="Asiedu R."/>
            <person name="Jamnadass R."/>
            <person name="Muchugi A."/>
            <person name="Goodstein D."/>
            <person name="Egesi C.N."/>
            <person name="Featherston J."/>
            <person name="Asfaw A."/>
            <person name="Simpson G.G."/>
            <person name="Dolezel J."/>
            <person name="Hendre P.S."/>
            <person name="Van Deynze A."/>
            <person name="Kumar P.L."/>
            <person name="Obidiegwu J.E."/>
            <person name="Bhattacharjee R."/>
            <person name="Rokhsar D.S."/>
        </authorList>
    </citation>
    <scope>NUCLEOTIDE SEQUENCE [LARGE SCALE GENOMIC DNA]</scope>
    <source>
        <strain evidence="2">cv. TDa95/00328</strain>
    </source>
</reference>
<gene>
    <name evidence="1" type="ORF">IHE45_11G063400</name>
</gene>
<dbReference type="EMBL" id="CM037021">
    <property type="protein sequence ID" value="KAH7669220.1"/>
    <property type="molecule type" value="Genomic_DNA"/>
</dbReference>
<evidence type="ECO:0000313" key="1">
    <source>
        <dbReference type="EMBL" id="KAH7669220.1"/>
    </source>
</evidence>
<comment type="caution">
    <text evidence="1">The sequence shown here is derived from an EMBL/GenBank/DDBJ whole genome shotgun (WGS) entry which is preliminary data.</text>
</comment>
<sequence length="401" mass="43622">MASFSTTLHRPLSAIAAVAVAAVSTDLPERFPGPKTAEPQPSPSPSVGFSASPSWLPRISISNLTRTSFPVLIAPYQYAKLAKPAKPQEIGPAIRSSPGDDVMYQWHLPSPSVGESECSLAKSQTVVVLLGWLGAKQKHLNKYAEWYTARGFHAITFTFPMGDIIGYKVGGKVEQNLDLFAEHLAGCVAEEDGKNLVFHTFSNTGWLTYGVLLEKFRKDDPSLMEKIKGCIVDSAPVAAPDPQVWASGFSAAFLKKQSVATKGGLVSNGAGLSMMVHSNSKFDQKPALAETALLAILERFFGVVLNIPSINRRLSDVLEVLSSEQPKCPQLYIYSSADRVIPAKSVETFIERQRKAGHVVRACDFVSSPHVDHFRNHPVLYATQLTTFLNDCVITCCKNST</sequence>
<evidence type="ECO:0000313" key="2">
    <source>
        <dbReference type="Proteomes" id="UP000827976"/>
    </source>
</evidence>
<name>A0ACB7V6Z8_DIOAL</name>
<dbReference type="Proteomes" id="UP000827976">
    <property type="component" value="Chromosome 11"/>
</dbReference>
<proteinExistence type="predicted"/>